<dbReference type="AlphaFoldDB" id="A0A4Q7YMK0"/>
<evidence type="ECO:0000313" key="3">
    <source>
        <dbReference type="Proteomes" id="UP000292423"/>
    </source>
</evidence>
<dbReference type="Proteomes" id="UP000292423">
    <property type="component" value="Unassembled WGS sequence"/>
</dbReference>
<feature type="domain" description="Amidase" evidence="1">
    <location>
        <begin position="27"/>
        <end position="471"/>
    </location>
</feature>
<dbReference type="NCBIfam" id="NF004816">
    <property type="entry name" value="PRK06170.1"/>
    <property type="match status" value="1"/>
</dbReference>
<dbReference type="PIRSF" id="PIRSF001221">
    <property type="entry name" value="Amidase_fungi"/>
    <property type="match status" value="1"/>
</dbReference>
<dbReference type="OrthoDB" id="9811471at2"/>
<comment type="caution">
    <text evidence="2">The sequence shown here is derived from an EMBL/GenBank/DDBJ whole genome shotgun (WGS) entry which is preliminary data.</text>
</comment>
<gene>
    <name evidence="2" type="ORF">EV700_2493</name>
</gene>
<protein>
    <submittedName>
        <fullName evidence="2">Amidase</fullName>
    </submittedName>
</protein>
<dbReference type="PANTHER" id="PTHR43372">
    <property type="entry name" value="FATTY-ACID AMIDE HYDROLASE"/>
    <property type="match status" value="1"/>
</dbReference>
<dbReference type="PANTHER" id="PTHR43372:SF4">
    <property type="entry name" value="FATTY-ACID AMIDE HYDROLASE 2"/>
    <property type="match status" value="1"/>
</dbReference>
<name>A0A4Q7YMK0_9GAMM</name>
<dbReference type="GO" id="GO:0012505">
    <property type="term" value="C:endomembrane system"/>
    <property type="evidence" value="ECO:0007669"/>
    <property type="project" value="TreeGrafter"/>
</dbReference>
<dbReference type="InterPro" id="IPR023631">
    <property type="entry name" value="Amidase_dom"/>
</dbReference>
<dbReference type="Pfam" id="PF01425">
    <property type="entry name" value="Amidase"/>
    <property type="match status" value="1"/>
</dbReference>
<dbReference type="RefSeq" id="WP_130414222.1">
    <property type="nucleotide sequence ID" value="NZ_SHKX01000013.1"/>
</dbReference>
<reference evidence="2 3" key="1">
    <citation type="submission" date="2019-02" db="EMBL/GenBank/DDBJ databases">
        <title>Genomic Encyclopedia of Type Strains, Phase IV (KMG-IV): sequencing the most valuable type-strain genomes for metagenomic binning, comparative biology and taxonomic classification.</title>
        <authorList>
            <person name="Goeker M."/>
        </authorList>
    </citation>
    <scope>NUCLEOTIDE SEQUENCE [LARGE SCALE GENOMIC DNA]</scope>
    <source>
        <strain evidence="2 3">DSM 105135</strain>
    </source>
</reference>
<accession>A0A4Q7YMK0</accession>
<dbReference type="InterPro" id="IPR036928">
    <property type="entry name" value="AS_sf"/>
</dbReference>
<dbReference type="Gene3D" id="3.90.1300.10">
    <property type="entry name" value="Amidase signature (AS) domain"/>
    <property type="match status" value="1"/>
</dbReference>
<organism evidence="2 3">
    <name type="scientific">Fluviicoccus keumensis</name>
    <dbReference type="NCBI Taxonomy" id="1435465"/>
    <lineage>
        <taxon>Bacteria</taxon>
        <taxon>Pseudomonadati</taxon>
        <taxon>Pseudomonadota</taxon>
        <taxon>Gammaproteobacteria</taxon>
        <taxon>Moraxellales</taxon>
        <taxon>Moraxellaceae</taxon>
        <taxon>Fluviicoccus</taxon>
    </lineage>
</organism>
<dbReference type="SUPFAM" id="SSF75304">
    <property type="entry name" value="Amidase signature (AS) enzymes"/>
    <property type="match status" value="1"/>
</dbReference>
<evidence type="ECO:0000259" key="1">
    <source>
        <dbReference type="Pfam" id="PF01425"/>
    </source>
</evidence>
<proteinExistence type="predicted"/>
<dbReference type="InterPro" id="IPR052739">
    <property type="entry name" value="FAAH2"/>
</dbReference>
<evidence type="ECO:0000313" key="2">
    <source>
        <dbReference type="EMBL" id="RZU38558.1"/>
    </source>
</evidence>
<sequence>MSQDWLYLDAKTLIARLKKGEISSRALVDACYAQIDARNPLVNAVVAQDREAARRRADEADAATARGESWGPLHGLPMTLKDTWEVPGLPCTAGSPSLKSHVPKKAATPVQSLLDAGAIVLGKTNVPLFASDIQSYNKLHGTTHNPWNADLTPGGSSGGAAAALAAGFTPLELGSDIGGSIRTPAHFCGVYGHKSTQGIVPLRGHIPGPPGTAADPDLAVAGPMARTAEDLQLLLDVVAGPSPRMQPGWQLKLPAPKQKKLADFRVLLWIDDPLCPIDHDMKALYEEMKRKLEAAGVKVDTGAPLGMTLDTFYPLYLNQLGSVIALGQPKAARMAMNLAAPVVTKLGKYVGFAERFEHFMAGAGQSFADWKVANERSCRLTEKFQRVFADYDVILMPPAATTALPHQQKPEMVQRKITINGVKRNYTDMFMWIAPATLMGLPATSAPLGVTPGGVPVNVQIVGNRFQDRTTIKFAGLLAGVMGGFVKPKGY</sequence>
<dbReference type="EMBL" id="SHKX01000013">
    <property type="protein sequence ID" value="RZU38558.1"/>
    <property type="molecule type" value="Genomic_DNA"/>
</dbReference>
<keyword evidence="3" id="KW-1185">Reference proteome</keyword>